<reference evidence="1" key="1">
    <citation type="submission" date="2018-02" db="EMBL/GenBank/DDBJ databases">
        <title>Rhizophora mucronata_Transcriptome.</title>
        <authorList>
            <person name="Meera S.P."/>
            <person name="Sreeshan A."/>
            <person name="Augustine A."/>
        </authorList>
    </citation>
    <scope>NUCLEOTIDE SEQUENCE</scope>
    <source>
        <tissue evidence="1">Leaf</tissue>
    </source>
</reference>
<evidence type="ECO:0000313" key="1">
    <source>
        <dbReference type="EMBL" id="MBW82720.1"/>
    </source>
</evidence>
<organism evidence="1">
    <name type="scientific">Rhizophora mucronata</name>
    <name type="common">Asiatic mangrove</name>
    <dbReference type="NCBI Taxonomy" id="61149"/>
    <lineage>
        <taxon>Eukaryota</taxon>
        <taxon>Viridiplantae</taxon>
        <taxon>Streptophyta</taxon>
        <taxon>Embryophyta</taxon>
        <taxon>Tracheophyta</taxon>
        <taxon>Spermatophyta</taxon>
        <taxon>Magnoliopsida</taxon>
        <taxon>eudicotyledons</taxon>
        <taxon>Gunneridae</taxon>
        <taxon>Pentapetalae</taxon>
        <taxon>rosids</taxon>
        <taxon>fabids</taxon>
        <taxon>Malpighiales</taxon>
        <taxon>Rhizophoraceae</taxon>
        <taxon>Rhizophora</taxon>
    </lineage>
</organism>
<dbReference type="EMBL" id="GGEC01002237">
    <property type="protein sequence ID" value="MBW82720.1"/>
    <property type="molecule type" value="Transcribed_RNA"/>
</dbReference>
<sequence>MPKKKFYCLKFLFFSFL</sequence>
<accession>A0A2P2IND0</accession>
<dbReference type="AlphaFoldDB" id="A0A2P2IND0"/>
<protein>
    <submittedName>
        <fullName evidence="1">Uncharacterized protein</fullName>
    </submittedName>
</protein>
<name>A0A2P2IND0_RHIMU</name>
<proteinExistence type="predicted"/>